<keyword evidence="1 3" id="KW-0547">Nucleotide-binding</keyword>
<gene>
    <name evidence="5" type="ORF">IX38_19680</name>
</gene>
<accession>A0A085Z0C4</accession>
<dbReference type="GO" id="GO:0004674">
    <property type="term" value="F:protein serine/threonine kinase activity"/>
    <property type="evidence" value="ECO:0007669"/>
    <property type="project" value="TreeGrafter"/>
</dbReference>
<dbReference type="PROSITE" id="PS00107">
    <property type="entry name" value="PROTEIN_KINASE_ATP"/>
    <property type="match status" value="1"/>
</dbReference>
<dbReference type="OrthoDB" id="9813021at2"/>
<comment type="caution">
    <text evidence="5">The sequence shown here is derived from an EMBL/GenBank/DDBJ whole genome shotgun (WGS) entry which is preliminary data.</text>
</comment>
<dbReference type="PROSITE" id="PS50011">
    <property type="entry name" value="PROTEIN_KINASE_DOM"/>
    <property type="match status" value="1"/>
</dbReference>
<evidence type="ECO:0000256" key="1">
    <source>
        <dbReference type="ARBA" id="ARBA00022741"/>
    </source>
</evidence>
<reference evidence="5 6" key="1">
    <citation type="submission" date="2014-07" db="EMBL/GenBank/DDBJ databases">
        <title>Genome of Chryseobacterium luteum DSM 18605.</title>
        <authorList>
            <person name="Stropko S.J."/>
            <person name="Pipes S.E."/>
            <person name="Newman J.D."/>
        </authorList>
    </citation>
    <scope>NUCLEOTIDE SEQUENCE [LARGE SCALE GENOMIC DNA]</scope>
    <source>
        <strain evidence="5 6">DSM 18605</strain>
    </source>
</reference>
<protein>
    <recommendedName>
        <fullName evidence="4">Protein kinase domain-containing protein</fullName>
    </recommendedName>
</protein>
<dbReference type="Pfam" id="PF00069">
    <property type="entry name" value="Pkinase"/>
    <property type="match status" value="1"/>
</dbReference>
<dbReference type="InterPro" id="IPR011009">
    <property type="entry name" value="Kinase-like_dom_sf"/>
</dbReference>
<feature type="domain" description="Protein kinase" evidence="4">
    <location>
        <begin position="9"/>
        <end position="268"/>
    </location>
</feature>
<dbReference type="STRING" id="421531.IX38_19680"/>
<dbReference type="SUPFAM" id="SSF56112">
    <property type="entry name" value="Protein kinase-like (PK-like)"/>
    <property type="match status" value="1"/>
</dbReference>
<dbReference type="EMBL" id="JPRO01000023">
    <property type="protein sequence ID" value="KFE97887.1"/>
    <property type="molecule type" value="Genomic_DNA"/>
</dbReference>
<dbReference type="Proteomes" id="UP000028703">
    <property type="component" value="Unassembled WGS sequence"/>
</dbReference>
<keyword evidence="2 3" id="KW-0067">ATP-binding</keyword>
<organism evidence="5 6">
    <name type="scientific">Chryseobacterium luteum</name>
    <dbReference type="NCBI Taxonomy" id="421531"/>
    <lineage>
        <taxon>Bacteria</taxon>
        <taxon>Pseudomonadati</taxon>
        <taxon>Bacteroidota</taxon>
        <taxon>Flavobacteriia</taxon>
        <taxon>Flavobacteriales</taxon>
        <taxon>Weeksellaceae</taxon>
        <taxon>Chryseobacterium group</taxon>
        <taxon>Chryseobacterium</taxon>
    </lineage>
</organism>
<dbReference type="PROSITE" id="PS00108">
    <property type="entry name" value="PROTEIN_KINASE_ST"/>
    <property type="match status" value="1"/>
</dbReference>
<dbReference type="GO" id="GO:0005524">
    <property type="term" value="F:ATP binding"/>
    <property type="evidence" value="ECO:0007669"/>
    <property type="project" value="UniProtKB-UniRule"/>
</dbReference>
<keyword evidence="6" id="KW-1185">Reference proteome</keyword>
<sequence>MSINTLDKFQIIDHLGNGFFGHVYLCFDPFLQKEVAIKVIKVPNPTKLVQAIKEGQVLDFCRHKHIVSVIDVRSTNFNGEPVVIISMEYLAKGSIQKHIEKRFISSQESCKIVQQALLGLEHAHNNNILHRDIKPGNIMFGDNGEPKLSDFGLSIDYHIDLSDVAGYKPHQPLEVIEGNPMDKQSDIYAMGITFYRLLNNTNSIPFTFASHNEWLIAVKKDKYPPRIFLRHIPEKILKILRKSINKNKTSRYQSCIEFRQSIEKLNFFIDWQLVDNDNWTGVYAKDRYTITKVRKRNGWAIDFKKNGIRNKLFCKTELADSDIEDAFFKIIRDTTLNN</sequence>
<dbReference type="InterPro" id="IPR000719">
    <property type="entry name" value="Prot_kinase_dom"/>
</dbReference>
<dbReference type="AlphaFoldDB" id="A0A085Z0C4"/>
<dbReference type="Gene3D" id="1.10.510.10">
    <property type="entry name" value="Transferase(Phosphotransferase) domain 1"/>
    <property type="match status" value="1"/>
</dbReference>
<feature type="binding site" evidence="3">
    <location>
        <position position="38"/>
    </location>
    <ligand>
        <name>ATP</name>
        <dbReference type="ChEBI" id="CHEBI:30616"/>
    </ligand>
</feature>
<evidence type="ECO:0000256" key="3">
    <source>
        <dbReference type="PROSITE-ProRule" id="PRU10141"/>
    </source>
</evidence>
<evidence type="ECO:0000259" key="4">
    <source>
        <dbReference type="PROSITE" id="PS50011"/>
    </source>
</evidence>
<dbReference type="eggNOG" id="COG0515">
    <property type="taxonomic scope" value="Bacteria"/>
</dbReference>
<dbReference type="InterPro" id="IPR008271">
    <property type="entry name" value="Ser/Thr_kinase_AS"/>
</dbReference>
<evidence type="ECO:0000313" key="5">
    <source>
        <dbReference type="EMBL" id="KFE97887.1"/>
    </source>
</evidence>
<dbReference type="InterPro" id="IPR017441">
    <property type="entry name" value="Protein_kinase_ATP_BS"/>
</dbReference>
<dbReference type="SMART" id="SM00220">
    <property type="entry name" value="S_TKc"/>
    <property type="match status" value="1"/>
</dbReference>
<name>A0A085Z0C4_9FLAO</name>
<evidence type="ECO:0000313" key="6">
    <source>
        <dbReference type="Proteomes" id="UP000028703"/>
    </source>
</evidence>
<proteinExistence type="predicted"/>
<dbReference type="GO" id="GO:0005737">
    <property type="term" value="C:cytoplasm"/>
    <property type="evidence" value="ECO:0007669"/>
    <property type="project" value="TreeGrafter"/>
</dbReference>
<dbReference type="RefSeq" id="WP_034707469.1">
    <property type="nucleotide sequence ID" value="NZ_JPRO01000023.1"/>
</dbReference>
<evidence type="ECO:0000256" key="2">
    <source>
        <dbReference type="ARBA" id="ARBA00022840"/>
    </source>
</evidence>
<dbReference type="InterPro" id="IPR050629">
    <property type="entry name" value="STE20/SPS1-PAK"/>
</dbReference>
<dbReference type="CDD" id="cd14014">
    <property type="entry name" value="STKc_PknB_like"/>
    <property type="match status" value="1"/>
</dbReference>
<dbReference type="PANTHER" id="PTHR48012">
    <property type="entry name" value="STERILE20-LIKE KINASE, ISOFORM B-RELATED"/>
    <property type="match status" value="1"/>
</dbReference>